<dbReference type="AlphaFoldDB" id="A0A9D1GGC3"/>
<name>A0A9D1GGC3_9BACT</name>
<dbReference type="Gene3D" id="2.40.160.60">
    <property type="entry name" value="Outer membrane protein transport protein (OMPP1/FadL/TodX)"/>
    <property type="match status" value="1"/>
</dbReference>
<feature type="chain" id="PRO_5039586025" description="Outer membrane protein" evidence="1">
    <location>
        <begin position="26"/>
        <end position="422"/>
    </location>
</feature>
<keyword evidence="1" id="KW-0732">Signal</keyword>
<reference evidence="2" key="2">
    <citation type="journal article" date="2021" name="PeerJ">
        <title>Extensive microbial diversity within the chicken gut microbiome revealed by metagenomics and culture.</title>
        <authorList>
            <person name="Gilroy R."/>
            <person name="Ravi A."/>
            <person name="Getino M."/>
            <person name="Pursley I."/>
            <person name="Horton D.L."/>
            <person name="Alikhan N.F."/>
            <person name="Baker D."/>
            <person name="Gharbi K."/>
            <person name="Hall N."/>
            <person name="Watson M."/>
            <person name="Adriaenssens E.M."/>
            <person name="Foster-Nyarko E."/>
            <person name="Jarju S."/>
            <person name="Secka A."/>
            <person name="Antonio M."/>
            <person name="Oren A."/>
            <person name="Chaudhuri R.R."/>
            <person name="La Ragione R."/>
            <person name="Hildebrand F."/>
            <person name="Pallen M.J."/>
        </authorList>
    </citation>
    <scope>NUCLEOTIDE SEQUENCE</scope>
    <source>
        <strain evidence="2">21143</strain>
    </source>
</reference>
<reference evidence="2" key="1">
    <citation type="submission" date="2020-10" db="EMBL/GenBank/DDBJ databases">
        <authorList>
            <person name="Gilroy R."/>
        </authorList>
    </citation>
    <scope>NUCLEOTIDE SEQUENCE</scope>
    <source>
        <strain evidence="2">21143</strain>
    </source>
</reference>
<sequence length="422" mass="46881">MSTHKSVLYTFFIAALFIGTLPLHAQSNIDSPYSRYGYGTLDNHTIGASRSMGGIGYAIQSGKQINIKNPASYAAIDTLTFLCDFGVSLQFDYMKEGSLKEHRTNWSFEYFALQFPLARWLATSIGVLPFSTVGYDYTGGIKNGTVRQTGEGSINQAYIGLGAYLFKGFTLGVNVNYLFGEITNSSTSISNIDATNATVFDNTLNISDYRIDIGLQYAIRINEKNRLTLGAVYTPSKKLLGKGYISGGNYNTSSGNTSYFQNDTIKLKNGYSLPASYGVGISYTYDERLTIGADFTFQSWSKSKFENSTSYFNNYLNAAIGAEFLPQTYSNKFFQSVRYRAGLSVGRSYPLVKSSTGNNDLWETGVTLGAGIPMKRNKSIINITFGYTNRRTTPTRLVTENEFKISVGLTFNEMWFYKSRLH</sequence>
<dbReference type="SUPFAM" id="SSF56935">
    <property type="entry name" value="Porins"/>
    <property type="match status" value="1"/>
</dbReference>
<dbReference type="Proteomes" id="UP000886722">
    <property type="component" value="Unassembled WGS sequence"/>
</dbReference>
<gene>
    <name evidence="2" type="ORF">IAD06_08275</name>
</gene>
<evidence type="ECO:0000313" key="2">
    <source>
        <dbReference type="EMBL" id="HIT40012.1"/>
    </source>
</evidence>
<proteinExistence type="predicted"/>
<organism evidence="2 3">
    <name type="scientific">Candidatus Caccoplasma intestinavium</name>
    <dbReference type="NCBI Taxonomy" id="2840716"/>
    <lineage>
        <taxon>Bacteria</taxon>
        <taxon>Pseudomonadati</taxon>
        <taxon>Bacteroidota</taxon>
        <taxon>Bacteroidia</taxon>
        <taxon>Bacteroidales</taxon>
        <taxon>Bacteroidaceae</taxon>
        <taxon>Bacteroidaceae incertae sedis</taxon>
        <taxon>Candidatus Caccoplasma</taxon>
    </lineage>
</organism>
<protein>
    <recommendedName>
        <fullName evidence="4">Outer membrane protein</fullName>
    </recommendedName>
</protein>
<accession>A0A9D1GGC3</accession>
<evidence type="ECO:0000313" key="3">
    <source>
        <dbReference type="Proteomes" id="UP000886722"/>
    </source>
</evidence>
<dbReference type="EMBL" id="DVKT01000062">
    <property type="protein sequence ID" value="HIT40012.1"/>
    <property type="molecule type" value="Genomic_DNA"/>
</dbReference>
<evidence type="ECO:0000256" key="1">
    <source>
        <dbReference type="SAM" id="SignalP"/>
    </source>
</evidence>
<evidence type="ECO:0008006" key="4">
    <source>
        <dbReference type="Google" id="ProtNLM"/>
    </source>
</evidence>
<comment type="caution">
    <text evidence="2">The sequence shown here is derived from an EMBL/GenBank/DDBJ whole genome shotgun (WGS) entry which is preliminary data.</text>
</comment>
<feature type="signal peptide" evidence="1">
    <location>
        <begin position="1"/>
        <end position="25"/>
    </location>
</feature>